<keyword evidence="3" id="KW-1185">Reference proteome</keyword>
<feature type="transmembrane region" description="Helical" evidence="1">
    <location>
        <begin position="22"/>
        <end position="43"/>
    </location>
</feature>
<dbReference type="Proteomes" id="UP000789570">
    <property type="component" value="Unassembled WGS sequence"/>
</dbReference>
<evidence type="ECO:0000313" key="2">
    <source>
        <dbReference type="EMBL" id="CAG8694241.1"/>
    </source>
</evidence>
<proteinExistence type="predicted"/>
<evidence type="ECO:0000313" key="3">
    <source>
        <dbReference type="Proteomes" id="UP000789570"/>
    </source>
</evidence>
<dbReference type="AlphaFoldDB" id="A0A9N9HIF7"/>
<keyword evidence="1" id="KW-0472">Membrane</keyword>
<gene>
    <name evidence="2" type="ORF">FCALED_LOCUS13128</name>
</gene>
<protein>
    <submittedName>
        <fullName evidence="2">3499_t:CDS:1</fullName>
    </submittedName>
</protein>
<dbReference type="EMBL" id="CAJVPQ010007213">
    <property type="protein sequence ID" value="CAG8694241.1"/>
    <property type="molecule type" value="Genomic_DNA"/>
</dbReference>
<keyword evidence="1" id="KW-0812">Transmembrane</keyword>
<name>A0A9N9HIF7_9GLOM</name>
<comment type="caution">
    <text evidence="2">The sequence shown here is derived from an EMBL/GenBank/DDBJ whole genome shotgun (WGS) entry which is preliminary data.</text>
</comment>
<organism evidence="2 3">
    <name type="scientific">Funneliformis caledonium</name>
    <dbReference type="NCBI Taxonomy" id="1117310"/>
    <lineage>
        <taxon>Eukaryota</taxon>
        <taxon>Fungi</taxon>
        <taxon>Fungi incertae sedis</taxon>
        <taxon>Mucoromycota</taxon>
        <taxon>Glomeromycotina</taxon>
        <taxon>Glomeromycetes</taxon>
        <taxon>Glomerales</taxon>
        <taxon>Glomeraceae</taxon>
        <taxon>Funneliformis</taxon>
    </lineage>
</organism>
<evidence type="ECO:0000256" key="1">
    <source>
        <dbReference type="SAM" id="Phobius"/>
    </source>
</evidence>
<reference evidence="2" key="1">
    <citation type="submission" date="2021-06" db="EMBL/GenBank/DDBJ databases">
        <authorList>
            <person name="Kallberg Y."/>
            <person name="Tangrot J."/>
            <person name="Rosling A."/>
        </authorList>
    </citation>
    <scope>NUCLEOTIDE SEQUENCE</scope>
    <source>
        <strain evidence="2">UK204</strain>
    </source>
</reference>
<keyword evidence="1" id="KW-1133">Transmembrane helix</keyword>
<accession>A0A9N9HIF7</accession>
<sequence length="63" mass="6939">MNSVELEVNLTSKSSDTDSKSILNFDLISLVIITSSIISEALFDNLLSKLHLILFESLLNPDS</sequence>